<protein>
    <submittedName>
        <fullName evidence="4">Uncharacterized protein</fullName>
    </submittedName>
</protein>
<proteinExistence type="predicted"/>
<dbReference type="PANTHER" id="PTHR45586">
    <property type="entry name" value="TPR REPEAT-CONTAINING PROTEIN PA4667"/>
    <property type="match status" value="1"/>
</dbReference>
<dbReference type="PANTHER" id="PTHR45586:SF1">
    <property type="entry name" value="LIPOPOLYSACCHARIDE ASSEMBLY PROTEIN B"/>
    <property type="match status" value="1"/>
</dbReference>
<dbReference type="InterPro" id="IPR030959">
    <property type="entry name" value="GWxTD_dom"/>
</dbReference>
<keyword evidence="2" id="KW-0802">TPR repeat</keyword>
<sequence>MATLSEISDRFQNIARVPLLTATLAGLLTADASSQLILVAQAQDGRTAWAVARERGAGASSGVGVALTEVYVADKGGAPRRLRAFPGRPGGIAWRGDRLEYEDRGLVLPLLSGEGPGSGLGVTLVPGRRWVVAMDGGDEVPAPEVGEQSVGSMGSDAPYPPQPWQKALISPPSPHRWGREGSGEGGGPAPTSPTSHTWEGGGGPEAQRGLAAVVEGGSLAMMAYGAAQKGDFKGASLYYQRAADRFEEMPSDAREVGLSMAVCRGYAGGLRRRAKANGQEMGRSICADHLRAIGGFLKGYAGAHGGRYPADLRGLKAWMEQRHGPIGQLFRAPVDADTGRTVSYGYRPPDPGDRDGTPTVWSYFYAGRGVELARSGDAFAVIDRALGQAQADSLLALGLRYLEADSLTAATKALEEVTCVAPNWATGHSKLGYARLRAGDLDRAEASFLKATGLNGRLAEGYHGLGMVFSKRPKGLYTGIGYFVEALRFDPRYVEARYHLAEARLKLEEYDARREVERAIALDPGYAPAYRLMGQWYEEMQEDYEAAALWYTRYLALKPDDTEVRVRLGGVYQKARDFERVTKILMDHAQGHPEDLDALPILAHACVEMRRLDWAQTFYQRYVNGIPPAERAFYEDIRLVAYPEEIADHEVAVRAGQREAFLRHFWAVRDPDLMTPVNERLLEHYRRVWHARQNFSKRRQPWDRRGEVYVRFGEPDYRSRSDMLNLRQSLEVQRVKERMARDLYGQEAEGLTYFGPAYPVRGLRARLGGVPDLQANLPVEGLLERMAQEADARQRQGGSEAPRQEGVRLRGETNVTAADLEQFKVEETQTVRRESPRGGGVVTGGQSGFHPDFGAVSVKEDASQVPWETWVYAKIGGGIEITFTDERGSGDYDYAPPPLDAHIPIHQLSRFNQYAPQRVFERAAAVTPDHYTPRIDAPPLRFSYDLADFRASQEGRSLLEVYYGIPRMIGQYLPEQDSTRMVVERQVALLNIETGATYRTQSDLVFQGVGDLTGQPGAFVPDVARLEVPPGRYRMEVSARDRLTGRMGTYRQDVEVADYAKGRLRLSGLELAWQVSRGEAADAFTKREVRVIPLPTRAFRKGQNVFIYYEVYNLRPDVSGVTRHAVEYTVRTEAGGVLSRIAQTFAGRRPEVAVSQEQAGTQEADYRYLELDLRGLSPGKGVLTVTVKDLNSGDAVSRGTSFTMVE</sequence>
<reference evidence="4 5" key="1">
    <citation type="journal article" date="2016" name="Nat. Commun.">
        <title>Thousands of microbial genomes shed light on interconnected biogeochemical processes in an aquifer system.</title>
        <authorList>
            <person name="Anantharaman K."/>
            <person name="Brown C.T."/>
            <person name="Hug L.A."/>
            <person name="Sharon I."/>
            <person name="Castelle C.J."/>
            <person name="Probst A.J."/>
            <person name="Thomas B.C."/>
            <person name="Singh A."/>
            <person name="Wilkins M.J."/>
            <person name="Karaoz U."/>
            <person name="Brodie E.L."/>
            <person name="Williams K.H."/>
            <person name="Hubbard S.S."/>
            <person name="Banfield J.F."/>
        </authorList>
    </citation>
    <scope>NUCLEOTIDE SEQUENCE [LARGE SCALE GENOMIC DNA]</scope>
    <source>
        <strain evidence="5">RIFCSPLOWO2_12_FULL_64_10</strain>
    </source>
</reference>
<evidence type="ECO:0000313" key="4">
    <source>
        <dbReference type="EMBL" id="OGG53144.1"/>
    </source>
</evidence>
<comment type="caution">
    <text evidence="4">The sequence shown here is derived from an EMBL/GenBank/DDBJ whole genome shotgun (WGS) entry which is preliminary data.</text>
</comment>
<dbReference type="Gene3D" id="1.25.40.10">
    <property type="entry name" value="Tetratricopeptide repeat domain"/>
    <property type="match status" value="2"/>
</dbReference>
<dbReference type="InterPro" id="IPR019734">
    <property type="entry name" value="TPR_rpt"/>
</dbReference>
<keyword evidence="1" id="KW-0677">Repeat</keyword>
<name>A0A1F6CVF9_HANXR</name>
<dbReference type="InterPro" id="IPR051012">
    <property type="entry name" value="CellSynth/LPSAsmb/PSIAsmb"/>
</dbReference>
<evidence type="ECO:0000256" key="3">
    <source>
        <dbReference type="SAM" id="MobiDB-lite"/>
    </source>
</evidence>
<gene>
    <name evidence="4" type="ORF">A3F84_25285</name>
</gene>
<organism evidence="4 5">
    <name type="scientific">Handelsmanbacteria sp. (strain RIFCSPLOWO2_12_FULL_64_10)</name>
    <dbReference type="NCBI Taxonomy" id="1817868"/>
    <lineage>
        <taxon>Bacteria</taxon>
        <taxon>Candidatus Handelsmaniibacteriota</taxon>
    </lineage>
</organism>
<evidence type="ECO:0000256" key="1">
    <source>
        <dbReference type="ARBA" id="ARBA00022737"/>
    </source>
</evidence>
<dbReference type="EMBL" id="MFKF01000126">
    <property type="protein sequence ID" value="OGG53144.1"/>
    <property type="molecule type" value="Genomic_DNA"/>
</dbReference>
<dbReference type="AlphaFoldDB" id="A0A1F6CVF9"/>
<dbReference type="NCBIfam" id="TIGR04514">
    <property type="entry name" value="GWxTD_dom"/>
    <property type="match status" value="1"/>
</dbReference>
<dbReference type="SUPFAM" id="SSF48452">
    <property type="entry name" value="TPR-like"/>
    <property type="match status" value="1"/>
</dbReference>
<feature type="region of interest" description="Disordered" evidence="3">
    <location>
        <begin position="137"/>
        <end position="206"/>
    </location>
</feature>
<evidence type="ECO:0000313" key="5">
    <source>
        <dbReference type="Proteomes" id="UP000178606"/>
    </source>
</evidence>
<accession>A0A1F6CVF9</accession>
<dbReference type="InterPro" id="IPR011990">
    <property type="entry name" value="TPR-like_helical_dom_sf"/>
</dbReference>
<dbReference type="Proteomes" id="UP000178606">
    <property type="component" value="Unassembled WGS sequence"/>
</dbReference>
<evidence type="ECO:0000256" key="2">
    <source>
        <dbReference type="ARBA" id="ARBA00022803"/>
    </source>
</evidence>
<dbReference type="SMART" id="SM00028">
    <property type="entry name" value="TPR"/>
    <property type="match status" value="4"/>
</dbReference>